<dbReference type="Proteomes" id="UP001321861">
    <property type="component" value="Chromosome"/>
</dbReference>
<dbReference type="AlphaFoldDB" id="A0AAU9DAM9"/>
<sequence length="74" mass="8509">MKKKYLGYLFLATVLLPGAFSLTLSSAAPASVQAATVTPRRAIIEYRYKIVRGYLYRRLYDASHDRWLGPWERA</sequence>
<keyword evidence="3" id="KW-1185">Reference proteome</keyword>
<proteinExistence type="predicted"/>
<accession>A0AAU9DAM9</accession>
<keyword evidence="1" id="KW-0732">Signal</keyword>
<reference evidence="2 3" key="1">
    <citation type="journal article" date="2023" name="Microbiol. Spectr.">
        <title>Symbiosis of Carpenter Bees with Uncharacterized Lactic Acid Bacteria Showing NAD Auxotrophy.</title>
        <authorList>
            <person name="Kawasaki S."/>
            <person name="Ozawa K."/>
            <person name="Mori T."/>
            <person name="Yamamoto A."/>
            <person name="Ito M."/>
            <person name="Ohkuma M."/>
            <person name="Sakamoto M."/>
            <person name="Matsutani M."/>
        </authorList>
    </citation>
    <scope>NUCLEOTIDE SEQUENCE [LARGE SCALE GENOMIC DNA]</scope>
    <source>
        <strain evidence="2 3">XA3</strain>
    </source>
</reference>
<evidence type="ECO:0000256" key="1">
    <source>
        <dbReference type="SAM" id="SignalP"/>
    </source>
</evidence>
<evidence type="ECO:0000313" key="2">
    <source>
        <dbReference type="EMBL" id="BDR59450.1"/>
    </source>
</evidence>
<dbReference type="KEGG" id="xap:XA3_18910"/>
<feature type="chain" id="PRO_5043806962" evidence="1">
    <location>
        <begin position="31"/>
        <end position="74"/>
    </location>
</feature>
<protein>
    <submittedName>
        <fullName evidence="2">Uncharacterized protein</fullName>
    </submittedName>
</protein>
<gene>
    <name evidence="2" type="ORF">XA3_18910</name>
</gene>
<organism evidence="2 3">
    <name type="scientific">Xylocopilactobacillus apicola</name>
    <dbReference type="NCBI Taxonomy" id="2932184"/>
    <lineage>
        <taxon>Bacteria</taxon>
        <taxon>Bacillati</taxon>
        <taxon>Bacillota</taxon>
        <taxon>Bacilli</taxon>
        <taxon>Lactobacillales</taxon>
        <taxon>Lactobacillaceae</taxon>
        <taxon>Xylocopilactobacillus</taxon>
    </lineage>
</organism>
<evidence type="ECO:0000313" key="3">
    <source>
        <dbReference type="Proteomes" id="UP001321861"/>
    </source>
</evidence>
<feature type="signal peptide" evidence="1">
    <location>
        <begin position="1"/>
        <end position="30"/>
    </location>
</feature>
<dbReference type="EMBL" id="AP026802">
    <property type="protein sequence ID" value="BDR59450.1"/>
    <property type="molecule type" value="Genomic_DNA"/>
</dbReference>
<name>A0AAU9DAM9_9LACO</name>